<evidence type="ECO:0000313" key="5">
    <source>
        <dbReference type="EMBL" id="CAD5116240.1"/>
    </source>
</evidence>
<reference evidence="5 6" key="1">
    <citation type="submission" date="2020-08" db="EMBL/GenBank/DDBJ databases">
        <authorList>
            <person name="Hejnol A."/>
        </authorList>
    </citation>
    <scope>NUCLEOTIDE SEQUENCE [LARGE SCALE GENOMIC DNA]</scope>
</reference>
<evidence type="ECO:0000313" key="6">
    <source>
        <dbReference type="Proteomes" id="UP000549394"/>
    </source>
</evidence>
<dbReference type="InterPro" id="IPR036282">
    <property type="entry name" value="Glutathione-S-Trfase_C_sf"/>
</dbReference>
<dbReference type="InterPro" id="IPR010987">
    <property type="entry name" value="Glutathione-S-Trfase_C-like"/>
</dbReference>
<dbReference type="InterPro" id="IPR036249">
    <property type="entry name" value="Thioredoxin-like_sf"/>
</dbReference>
<dbReference type="Gene3D" id="1.20.1050.10">
    <property type="match status" value="1"/>
</dbReference>
<name>A0A7I8VJL5_9ANNE</name>
<dbReference type="Pfam" id="PF13417">
    <property type="entry name" value="GST_N_3"/>
    <property type="match status" value="1"/>
</dbReference>
<dbReference type="InterPro" id="IPR040079">
    <property type="entry name" value="Glutathione_S-Trfase"/>
</dbReference>
<dbReference type="OrthoDB" id="422574at2759"/>
<evidence type="ECO:0000259" key="3">
    <source>
        <dbReference type="PROSITE" id="PS50404"/>
    </source>
</evidence>
<feature type="domain" description="GST N-terminal" evidence="3">
    <location>
        <begin position="4"/>
        <end position="86"/>
    </location>
</feature>
<evidence type="ECO:0000256" key="1">
    <source>
        <dbReference type="ARBA" id="ARBA00004496"/>
    </source>
</evidence>
<dbReference type="InterPro" id="IPR004046">
    <property type="entry name" value="GST_C"/>
</dbReference>
<sequence length="231" mass="26402">MQSSCLEALCDVNSPPSRAVLLLLKCNNIPVQMLEIKRTPKLEREYSSEIPDTMPYPAIIDHEKRLHLTGSSAILRYLCARFELADHWYPRDIVARAKVDEYIAWHDANTKVAAASVYKLRIVQPKRMHIPVNEEELRRARSRLDHVLHQLVVTFLKDKDFLCSNEITIADVLAICELAQAVASGFAIGDGRPRLLAWIERVKGQLPDFEKVHGSMEVKKPFRWLSMDSAM</sequence>
<dbReference type="EMBL" id="CAJFCJ010000006">
    <property type="protein sequence ID" value="CAD5116240.1"/>
    <property type="molecule type" value="Genomic_DNA"/>
</dbReference>
<dbReference type="PROSITE" id="PS50405">
    <property type="entry name" value="GST_CTER"/>
    <property type="match status" value="1"/>
</dbReference>
<dbReference type="SUPFAM" id="SSF47616">
    <property type="entry name" value="GST C-terminal domain-like"/>
    <property type="match status" value="1"/>
</dbReference>
<dbReference type="GO" id="GO:0004364">
    <property type="term" value="F:glutathione transferase activity"/>
    <property type="evidence" value="ECO:0007669"/>
    <property type="project" value="TreeGrafter"/>
</dbReference>
<gene>
    <name evidence="5" type="ORF">DGYR_LOCUS4881</name>
</gene>
<dbReference type="InterPro" id="IPR004045">
    <property type="entry name" value="Glutathione_S-Trfase_N"/>
</dbReference>
<dbReference type="PROSITE" id="PS50404">
    <property type="entry name" value="GST_NTER"/>
    <property type="match status" value="1"/>
</dbReference>
<proteinExistence type="predicted"/>
<comment type="caution">
    <text evidence="5">The sequence shown here is derived from an EMBL/GenBank/DDBJ whole genome shotgun (WGS) entry which is preliminary data.</text>
</comment>
<evidence type="ECO:0000256" key="2">
    <source>
        <dbReference type="ARBA" id="ARBA00022490"/>
    </source>
</evidence>
<feature type="domain" description="GST C-terminal" evidence="4">
    <location>
        <begin position="92"/>
        <end position="222"/>
    </location>
</feature>
<dbReference type="AlphaFoldDB" id="A0A7I8VJL5"/>
<dbReference type="Pfam" id="PF00043">
    <property type="entry name" value="GST_C"/>
    <property type="match status" value="1"/>
</dbReference>
<dbReference type="SUPFAM" id="SSF52833">
    <property type="entry name" value="Thioredoxin-like"/>
    <property type="match status" value="1"/>
</dbReference>
<dbReference type="GO" id="GO:0006749">
    <property type="term" value="P:glutathione metabolic process"/>
    <property type="evidence" value="ECO:0007669"/>
    <property type="project" value="TreeGrafter"/>
</dbReference>
<dbReference type="PANTHER" id="PTHR43917">
    <property type="match status" value="1"/>
</dbReference>
<dbReference type="InterPro" id="IPR051369">
    <property type="entry name" value="GST_Theta"/>
</dbReference>
<keyword evidence="6" id="KW-1185">Reference proteome</keyword>
<organism evidence="5 6">
    <name type="scientific">Dimorphilus gyrociliatus</name>
    <dbReference type="NCBI Taxonomy" id="2664684"/>
    <lineage>
        <taxon>Eukaryota</taxon>
        <taxon>Metazoa</taxon>
        <taxon>Spiralia</taxon>
        <taxon>Lophotrochozoa</taxon>
        <taxon>Annelida</taxon>
        <taxon>Polychaeta</taxon>
        <taxon>Polychaeta incertae sedis</taxon>
        <taxon>Dinophilidae</taxon>
        <taxon>Dimorphilus</taxon>
    </lineage>
</organism>
<dbReference type="Gene3D" id="3.40.30.10">
    <property type="entry name" value="Glutaredoxin"/>
    <property type="match status" value="1"/>
</dbReference>
<protein>
    <submittedName>
        <fullName evidence="5">DgyrCDS5150</fullName>
    </submittedName>
</protein>
<dbReference type="PANTHER" id="PTHR43917:SF8">
    <property type="entry name" value="GH16740P-RELATED"/>
    <property type="match status" value="1"/>
</dbReference>
<evidence type="ECO:0000259" key="4">
    <source>
        <dbReference type="PROSITE" id="PS50405"/>
    </source>
</evidence>
<dbReference type="GO" id="GO:0005737">
    <property type="term" value="C:cytoplasm"/>
    <property type="evidence" value="ECO:0007669"/>
    <property type="project" value="UniProtKB-SubCell"/>
</dbReference>
<accession>A0A7I8VJL5</accession>
<keyword evidence="2" id="KW-0963">Cytoplasm</keyword>
<comment type="subcellular location">
    <subcellularLocation>
        <location evidence="1">Cytoplasm</location>
    </subcellularLocation>
</comment>
<dbReference type="Proteomes" id="UP000549394">
    <property type="component" value="Unassembled WGS sequence"/>
</dbReference>
<dbReference type="SFLD" id="SFLDS00019">
    <property type="entry name" value="Glutathione_Transferase_(cytos"/>
    <property type="match status" value="1"/>
</dbReference>